<evidence type="ECO:0000313" key="3">
    <source>
        <dbReference type="Proteomes" id="UP000676336"/>
    </source>
</evidence>
<reference evidence="2" key="1">
    <citation type="submission" date="2021-02" db="EMBL/GenBank/DDBJ databases">
        <authorList>
            <person name="Nowell W R."/>
        </authorList>
    </citation>
    <scope>NUCLEOTIDE SEQUENCE</scope>
</reference>
<gene>
    <name evidence="2" type="ORF">SMN809_LOCUS62684</name>
</gene>
<feature type="compositionally biased region" description="Basic and acidic residues" evidence="1">
    <location>
        <begin position="1"/>
        <end position="10"/>
    </location>
</feature>
<dbReference type="Proteomes" id="UP000676336">
    <property type="component" value="Unassembled WGS sequence"/>
</dbReference>
<evidence type="ECO:0000313" key="2">
    <source>
        <dbReference type="EMBL" id="CAF5124402.1"/>
    </source>
</evidence>
<name>A0A8S3FIK2_9BILA</name>
<feature type="non-terminal residue" evidence="2">
    <location>
        <position position="1"/>
    </location>
</feature>
<dbReference type="EMBL" id="CAJOBI010262656">
    <property type="protein sequence ID" value="CAF5124402.1"/>
    <property type="molecule type" value="Genomic_DNA"/>
</dbReference>
<feature type="region of interest" description="Disordered" evidence="1">
    <location>
        <begin position="1"/>
        <end position="32"/>
    </location>
</feature>
<protein>
    <submittedName>
        <fullName evidence="2">Uncharacterized protein</fullName>
    </submittedName>
</protein>
<dbReference type="AlphaFoldDB" id="A0A8S3FIK2"/>
<feature type="non-terminal residue" evidence="2">
    <location>
        <position position="52"/>
    </location>
</feature>
<evidence type="ECO:0000256" key="1">
    <source>
        <dbReference type="SAM" id="MobiDB-lite"/>
    </source>
</evidence>
<organism evidence="2 3">
    <name type="scientific">Rotaria magnacalcarata</name>
    <dbReference type="NCBI Taxonomy" id="392030"/>
    <lineage>
        <taxon>Eukaryota</taxon>
        <taxon>Metazoa</taxon>
        <taxon>Spiralia</taxon>
        <taxon>Gnathifera</taxon>
        <taxon>Rotifera</taxon>
        <taxon>Eurotatoria</taxon>
        <taxon>Bdelloidea</taxon>
        <taxon>Philodinida</taxon>
        <taxon>Philodinidae</taxon>
        <taxon>Rotaria</taxon>
    </lineage>
</organism>
<proteinExistence type="predicted"/>
<comment type="caution">
    <text evidence="2">The sequence shown here is derived from an EMBL/GenBank/DDBJ whole genome shotgun (WGS) entry which is preliminary data.</text>
</comment>
<sequence length="52" mass="5826">SNNKKQKLDHQSLSPDCETMPTNTLNIPGGPNGDINILELEISRRDPFGKYE</sequence>
<accession>A0A8S3FIK2</accession>